<gene>
    <name evidence="1" type="ORF">UY3_06790</name>
</gene>
<accession>M7BFS5</accession>
<dbReference type="EMBL" id="KB526692">
    <property type="protein sequence ID" value="EMP36054.1"/>
    <property type="molecule type" value="Genomic_DNA"/>
</dbReference>
<evidence type="ECO:0000313" key="1">
    <source>
        <dbReference type="EMBL" id="EMP36054.1"/>
    </source>
</evidence>
<reference evidence="2" key="1">
    <citation type="journal article" date="2013" name="Nat. Genet.">
        <title>The draft genomes of soft-shell turtle and green sea turtle yield insights into the development and evolution of the turtle-specific body plan.</title>
        <authorList>
            <person name="Wang Z."/>
            <person name="Pascual-Anaya J."/>
            <person name="Zadissa A."/>
            <person name="Li W."/>
            <person name="Niimura Y."/>
            <person name="Huang Z."/>
            <person name="Li C."/>
            <person name="White S."/>
            <person name="Xiong Z."/>
            <person name="Fang D."/>
            <person name="Wang B."/>
            <person name="Ming Y."/>
            <person name="Chen Y."/>
            <person name="Zheng Y."/>
            <person name="Kuraku S."/>
            <person name="Pignatelli M."/>
            <person name="Herrero J."/>
            <person name="Beal K."/>
            <person name="Nozawa M."/>
            <person name="Li Q."/>
            <person name="Wang J."/>
            <person name="Zhang H."/>
            <person name="Yu L."/>
            <person name="Shigenobu S."/>
            <person name="Wang J."/>
            <person name="Liu J."/>
            <person name="Flicek P."/>
            <person name="Searle S."/>
            <person name="Wang J."/>
            <person name="Kuratani S."/>
            <person name="Yin Y."/>
            <person name="Aken B."/>
            <person name="Zhang G."/>
            <person name="Irie N."/>
        </authorList>
    </citation>
    <scope>NUCLEOTIDE SEQUENCE [LARGE SCALE GENOMIC DNA]</scope>
</reference>
<proteinExistence type="predicted"/>
<sequence length="92" mass="10207">MRTSAGPNSVCPRIAKEQTKKESAFSQYIQKLFGNQGDPDERTVKRTLLDSREDAGTFQTLVTEQHKQQQCPAGKEMHLLLLLGCSGNRIGS</sequence>
<keyword evidence="2" id="KW-1185">Reference proteome</keyword>
<evidence type="ECO:0000313" key="2">
    <source>
        <dbReference type="Proteomes" id="UP000031443"/>
    </source>
</evidence>
<protein>
    <submittedName>
        <fullName evidence="1">Uncharacterized protein</fullName>
    </submittedName>
</protein>
<dbReference type="Proteomes" id="UP000031443">
    <property type="component" value="Unassembled WGS sequence"/>
</dbReference>
<dbReference type="AlphaFoldDB" id="M7BFS5"/>
<name>M7BFS5_CHEMY</name>
<organism evidence="1 2">
    <name type="scientific">Chelonia mydas</name>
    <name type="common">Green sea-turtle</name>
    <name type="synonym">Chelonia agassizi</name>
    <dbReference type="NCBI Taxonomy" id="8469"/>
    <lineage>
        <taxon>Eukaryota</taxon>
        <taxon>Metazoa</taxon>
        <taxon>Chordata</taxon>
        <taxon>Craniata</taxon>
        <taxon>Vertebrata</taxon>
        <taxon>Euteleostomi</taxon>
        <taxon>Archelosauria</taxon>
        <taxon>Testudinata</taxon>
        <taxon>Testudines</taxon>
        <taxon>Cryptodira</taxon>
        <taxon>Durocryptodira</taxon>
        <taxon>Americhelydia</taxon>
        <taxon>Chelonioidea</taxon>
        <taxon>Cheloniidae</taxon>
        <taxon>Chelonia</taxon>
    </lineage>
</organism>